<gene>
    <name evidence="1" type="ORF">MMF97_13940</name>
</gene>
<evidence type="ECO:0000313" key="1">
    <source>
        <dbReference type="EMBL" id="MCJ0743816.1"/>
    </source>
</evidence>
<organism evidence="1 2">
    <name type="scientific">Pedobacter montanisoli</name>
    <dbReference type="NCBI Taxonomy" id="2923277"/>
    <lineage>
        <taxon>Bacteria</taxon>
        <taxon>Pseudomonadati</taxon>
        <taxon>Bacteroidota</taxon>
        <taxon>Sphingobacteriia</taxon>
        <taxon>Sphingobacteriales</taxon>
        <taxon>Sphingobacteriaceae</taxon>
        <taxon>Pedobacter</taxon>
    </lineage>
</organism>
<dbReference type="Proteomes" id="UP001165460">
    <property type="component" value="Unassembled WGS sequence"/>
</dbReference>
<name>A0ABS9ZZR7_9SPHI</name>
<dbReference type="SUPFAM" id="SSF158745">
    <property type="entry name" value="LanC-like"/>
    <property type="match status" value="1"/>
</dbReference>
<dbReference type="SMART" id="SM01260">
    <property type="entry name" value="LANC_like"/>
    <property type="match status" value="1"/>
</dbReference>
<reference evidence="1" key="1">
    <citation type="submission" date="2022-03" db="EMBL/GenBank/DDBJ databases">
        <authorList>
            <person name="Woo C.Y."/>
        </authorList>
    </citation>
    <scope>NUCLEOTIDE SEQUENCE</scope>
    <source>
        <strain evidence="1">CYS-01</strain>
    </source>
</reference>
<evidence type="ECO:0008006" key="3">
    <source>
        <dbReference type="Google" id="ProtNLM"/>
    </source>
</evidence>
<dbReference type="EMBL" id="JALGBH010000002">
    <property type="protein sequence ID" value="MCJ0743816.1"/>
    <property type="molecule type" value="Genomic_DNA"/>
</dbReference>
<dbReference type="PRINTS" id="PR01955">
    <property type="entry name" value="LANCFRANKIA"/>
</dbReference>
<comment type="caution">
    <text evidence="1">The sequence shown here is derived from an EMBL/GenBank/DDBJ whole genome shotgun (WGS) entry which is preliminary data.</text>
</comment>
<dbReference type="RefSeq" id="WP_243363132.1">
    <property type="nucleotide sequence ID" value="NZ_JALGBH010000002.1"/>
</dbReference>
<dbReference type="PRINTS" id="PR01950">
    <property type="entry name" value="LANCSUPER"/>
</dbReference>
<keyword evidence="2" id="KW-1185">Reference proteome</keyword>
<evidence type="ECO:0000313" key="2">
    <source>
        <dbReference type="Proteomes" id="UP001165460"/>
    </source>
</evidence>
<accession>A0ABS9ZZR7</accession>
<protein>
    <recommendedName>
        <fullName evidence="3">Lanthionine synthetase</fullName>
    </recommendedName>
</protein>
<dbReference type="Gene3D" id="1.50.10.20">
    <property type="match status" value="1"/>
</dbReference>
<proteinExistence type="predicted"/>
<dbReference type="InterPro" id="IPR007822">
    <property type="entry name" value="LANC-like"/>
</dbReference>
<dbReference type="Pfam" id="PF05147">
    <property type="entry name" value="LANC_like"/>
    <property type="match status" value="1"/>
</dbReference>
<sequence length="394" mass="45211">MKEEIASILNKIYSSFQNRDALPPSLLQGEAGYCLFEKFYVQHFDNSSISKFQDNLQNLAENSIGITYPTFCNGKAGINWFFSYLNKNEILSKSDWNMLCDDDMKLANDAINFLKQGHYDFLHGAIGIAYHLLYSRGHEDIYQQFFHDFIDGLQKIGKYHNNGEFFIPDFNRSRLEPTADKINFGLAHGIPSIIKFCLQCYKQKVCIEKAKKLVLQLVRLLKNYADKCGSYCYFPTSATIGSEKFEPSRLGWCYGDLGIGIIIYQTAIAFNDKDLENYALKLLMHTTNRRTLAATSVYDADVCHGASGISHIYNRMWHYTNDENFKNARDYWMKRTLEMAIHTDGVAGYKTYYPGTNSYNTSYSFLDGPASIGLTFISYLTGDFSWDYCLMLND</sequence>